<dbReference type="RefSeq" id="WP_246440674.1">
    <property type="nucleotide sequence ID" value="NZ_JACHGF010000009.1"/>
</dbReference>
<dbReference type="Pfam" id="PF07660">
    <property type="entry name" value="STN"/>
    <property type="match status" value="1"/>
</dbReference>
<evidence type="ECO:0000313" key="10">
    <source>
        <dbReference type="EMBL" id="MBB5286431.1"/>
    </source>
</evidence>
<dbReference type="Pfam" id="PF13715">
    <property type="entry name" value="CarbopepD_reg_2"/>
    <property type="match status" value="1"/>
</dbReference>
<keyword evidence="5 7" id="KW-0472">Membrane</keyword>
<dbReference type="Gene3D" id="2.170.130.10">
    <property type="entry name" value="TonB-dependent receptor, plug domain"/>
    <property type="match status" value="1"/>
</dbReference>
<comment type="caution">
    <text evidence="10">The sequence shown here is derived from an EMBL/GenBank/DDBJ whole genome shotgun (WGS) entry which is preliminary data.</text>
</comment>
<evidence type="ECO:0000256" key="4">
    <source>
        <dbReference type="ARBA" id="ARBA00022692"/>
    </source>
</evidence>
<keyword evidence="11" id="KW-1185">Reference proteome</keyword>
<accession>A0A840TRA9</accession>
<dbReference type="InterPro" id="IPR011662">
    <property type="entry name" value="Secretin/TonB_short_N"/>
</dbReference>
<comment type="similarity">
    <text evidence="7">Belongs to the TonB-dependent receptor family.</text>
</comment>
<dbReference type="Pfam" id="PF07715">
    <property type="entry name" value="Plug"/>
    <property type="match status" value="1"/>
</dbReference>
<evidence type="ECO:0000256" key="7">
    <source>
        <dbReference type="PROSITE-ProRule" id="PRU01360"/>
    </source>
</evidence>
<feature type="domain" description="Secretin/TonB short N-terminal" evidence="9">
    <location>
        <begin position="55"/>
        <end position="106"/>
    </location>
</feature>
<comment type="subcellular location">
    <subcellularLocation>
        <location evidence="1 7">Cell outer membrane</location>
        <topology evidence="1 7">Multi-pass membrane protein</topology>
    </subcellularLocation>
</comment>
<evidence type="ECO:0000256" key="2">
    <source>
        <dbReference type="ARBA" id="ARBA00022448"/>
    </source>
</evidence>
<dbReference type="SUPFAM" id="SSF56935">
    <property type="entry name" value="Porins"/>
    <property type="match status" value="1"/>
</dbReference>
<dbReference type="Proteomes" id="UP000557307">
    <property type="component" value="Unassembled WGS sequence"/>
</dbReference>
<reference evidence="10 11" key="1">
    <citation type="submission" date="2020-08" db="EMBL/GenBank/DDBJ databases">
        <title>Genomic Encyclopedia of Type Strains, Phase IV (KMG-IV): sequencing the most valuable type-strain genomes for metagenomic binning, comparative biology and taxonomic classification.</title>
        <authorList>
            <person name="Goeker M."/>
        </authorList>
    </citation>
    <scope>NUCLEOTIDE SEQUENCE [LARGE SCALE GENOMIC DNA]</scope>
    <source>
        <strain evidence="10 11">DSM 105074</strain>
    </source>
</reference>
<dbReference type="SUPFAM" id="SSF49464">
    <property type="entry name" value="Carboxypeptidase regulatory domain-like"/>
    <property type="match status" value="1"/>
</dbReference>
<dbReference type="InterPro" id="IPR008969">
    <property type="entry name" value="CarboxyPept-like_regulatory"/>
</dbReference>
<name>A0A840TRA9_9BACT</name>
<dbReference type="InterPro" id="IPR023997">
    <property type="entry name" value="TonB-dep_OMP_SusC/RagA_CS"/>
</dbReference>
<evidence type="ECO:0000256" key="5">
    <source>
        <dbReference type="ARBA" id="ARBA00023136"/>
    </source>
</evidence>
<evidence type="ECO:0000256" key="3">
    <source>
        <dbReference type="ARBA" id="ARBA00022452"/>
    </source>
</evidence>
<organism evidence="10 11">
    <name type="scientific">Rhabdobacter roseus</name>
    <dbReference type="NCBI Taxonomy" id="1655419"/>
    <lineage>
        <taxon>Bacteria</taxon>
        <taxon>Pseudomonadati</taxon>
        <taxon>Bacteroidota</taxon>
        <taxon>Cytophagia</taxon>
        <taxon>Cytophagales</taxon>
        <taxon>Cytophagaceae</taxon>
        <taxon>Rhabdobacter</taxon>
    </lineage>
</organism>
<dbReference type="InterPro" id="IPR039426">
    <property type="entry name" value="TonB-dep_rcpt-like"/>
</dbReference>
<evidence type="ECO:0000256" key="8">
    <source>
        <dbReference type="SAM" id="SignalP"/>
    </source>
</evidence>
<dbReference type="EMBL" id="JACHGF010000009">
    <property type="protein sequence ID" value="MBB5286431.1"/>
    <property type="molecule type" value="Genomic_DNA"/>
</dbReference>
<keyword evidence="3 7" id="KW-1134">Transmembrane beta strand</keyword>
<evidence type="ECO:0000256" key="6">
    <source>
        <dbReference type="ARBA" id="ARBA00023237"/>
    </source>
</evidence>
<dbReference type="Gene3D" id="2.40.170.20">
    <property type="entry name" value="TonB-dependent receptor, beta-barrel domain"/>
    <property type="match status" value="1"/>
</dbReference>
<evidence type="ECO:0000256" key="1">
    <source>
        <dbReference type="ARBA" id="ARBA00004571"/>
    </source>
</evidence>
<dbReference type="InterPro" id="IPR037066">
    <property type="entry name" value="Plug_dom_sf"/>
</dbReference>
<dbReference type="InterPro" id="IPR012910">
    <property type="entry name" value="Plug_dom"/>
</dbReference>
<dbReference type="GO" id="GO:0009279">
    <property type="term" value="C:cell outer membrane"/>
    <property type="evidence" value="ECO:0007669"/>
    <property type="project" value="UniProtKB-SubCell"/>
</dbReference>
<evidence type="ECO:0000259" key="9">
    <source>
        <dbReference type="SMART" id="SM00965"/>
    </source>
</evidence>
<evidence type="ECO:0000313" key="11">
    <source>
        <dbReference type="Proteomes" id="UP000557307"/>
    </source>
</evidence>
<feature type="chain" id="PRO_5033048719" evidence="8">
    <location>
        <begin position="21"/>
        <end position="1127"/>
    </location>
</feature>
<dbReference type="PROSITE" id="PS52016">
    <property type="entry name" value="TONB_DEPENDENT_REC_3"/>
    <property type="match status" value="1"/>
</dbReference>
<sequence>MRITFTQLLLSMLLVSVTYAHESKAQELLKRRITLTMEDQTIKTVLSSIEQLAEVKFLYSSNVVNSGRKISVSATNEPLGLVLSKVLQPLQLEYQISGKQIVISKKISSLFHRGGERFLTQLPLPDITVTGKVTDERGEMLPGVSVLIKGTNRGTTTDIDGSYTVVVPDARAVLVFSFVGYQSIEEVVGNRTTLSVALQSDTKALEEVVVVGYGTMKKRDMTGAVSQINTNKLQNEAPAQVQDLLRGNAAGLNVGYSASAKGGGSLQIRGRTSFNAGTSPLIVLDGAIYYGQLSDINPNDIETVDVLKDASSAAVFGAKAASGVILVTTKKGKTGKPKINYSTTLGVATMAVNQPVHDAESFVSWRSDVFKSINPNAQAYRFDDPRNLPSNITTDQWLAYDGSSGDPVRVWLRRLNMQPMEIDNYIAGRSVNWYDQVFQNGFRQDHNVSVSGRNDGVSYYLGAGYLNNQGIIVGDQFSTVRTRANIEANITRFLSVGMNTLFSVRDESAVPHSWGQITSLSPWGNEFDQNGMMQFRPNQEVSGGVNPAYDPSFIDRLDKTTTLNSTIFGKVTLPLGITYQINFTPQFEFYERYNHESARHIEWAAFGGRASRRQRKTFYWQVDNIVKWNKEFTDHRFDVTLLANAEKFQRWDNTMTNENFDPNDQLGYHNLSAGINPILSVNDEYSTGDALMSRLLYTFKDRYMFTGTFRRDGYSAFGQSNPRANFGSIALGWVFSDENFIMTSNWFSYGKLRASWGSNGNRDIGRYAAMADLTTGKYLYVRPDGTLIQASQLWVNRMANRSLRWERNTSLNLGLDFGLFNNKIDGTIEVYQMNSTDLLVQRSLPNVIAFDWVMDNLGEVQNRGVELTLNTINMNRDNFSWRTNFNFQLNRNKIVHVYRNYDADGNELSDISNRWFIGKPIDVIWDWKPLGVWQLGQEEEARVYGLSPGDYRLEDVNGDGRLDQNDRQFLGFSEPRFRWSMRNEFQFFKHFDASFMMYSLLGHQSSFNWLKSRNGFPDRMNSYQFPYWTPENPSNEWARINSNEGSTTGFNLYRKRSFVRLDNVSLAYTIPKPVVNKYKIENLRVYLNVRNAAMFSPQWSLWDPEWDPEVGAGPTPRFFTFGVDLTL</sequence>
<keyword evidence="2 7" id="KW-0813">Transport</keyword>
<protein>
    <submittedName>
        <fullName evidence="10">TonB-linked SusC/RagA family outer membrane protein</fullName>
    </submittedName>
</protein>
<dbReference type="NCBIfam" id="TIGR04057">
    <property type="entry name" value="SusC_RagA_signa"/>
    <property type="match status" value="1"/>
</dbReference>
<dbReference type="InterPro" id="IPR023996">
    <property type="entry name" value="TonB-dep_OMP_SusC/RagA"/>
</dbReference>
<dbReference type="InterPro" id="IPR036942">
    <property type="entry name" value="Beta-barrel_TonB_sf"/>
</dbReference>
<dbReference type="AlphaFoldDB" id="A0A840TRA9"/>
<keyword evidence="8" id="KW-0732">Signal</keyword>
<feature type="signal peptide" evidence="8">
    <location>
        <begin position="1"/>
        <end position="20"/>
    </location>
</feature>
<dbReference type="Gene3D" id="2.60.40.1120">
    <property type="entry name" value="Carboxypeptidase-like, regulatory domain"/>
    <property type="match status" value="1"/>
</dbReference>
<keyword evidence="6 7" id="KW-0998">Cell outer membrane</keyword>
<keyword evidence="4 7" id="KW-0812">Transmembrane</keyword>
<dbReference type="NCBIfam" id="TIGR04056">
    <property type="entry name" value="OMP_RagA_SusC"/>
    <property type="match status" value="1"/>
</dbReference>
<dbReference type="SMART" id="SM00965">
    <property type="entry name" value="STN"/>
    <property type="match status" value="1"/>
</dbReference>
<gene>
    <name evidence="10" type="ORF">HNQ92_004591</name>
</gene>
<proteinExistence type="inferred from homology"/>